<dbReference type="PANTHER" id="PTHR32063:SF24">
    <property type="entry name" value="CATION EFFLUX SYSTEM (ACRB_ACRD_ACRF FAMILY)"/>
    <property type="match status" value="1"/>
</dbReference>
<dbReference type="Gene3D" id="3.30.70.1320">
    <property type="entry name" value="Multidrug efflux transporter AcrB pore domain like"/>
    <property type="match status" value="1"/>
</dbReference>
<dbReference type="Gene3D" id="3.30.70.1430">
    <property type="entry name" value="Multidrug efflux transporter AcrB pore domain"/>
    <property type="match status" value="2"/>
</dbReference>
<protein>
    <submittedName>
        <fullName evidence="2">Efflux RND transporter permease subunit</fullName>
    </submittedName>
</protein>
<sequence length="1141" mass="126370">MKFEQYKTLSFTNWCVENRTAIYIFTIIITLGGLVVYNNLPKEQFPDIKVPQIYINTVYLGTAPADVENTINKPIEKQLKSINGVKKIKSNALQDVSVILVEFNPDVQIPDALQRVRDAIDKARQDLPQKLDNGPTAQDVNFSEFPIMNVNLAGNFSLKRLKEYAEDLQDAIEAMPEISRVDIVGALEREIQINVDLPKMQSAGLAFYDIQQAVQGENINVSGGDLNVDGVRRTLRVKGEFNAVDQLQNLQIRTSTGATVRLGDVAQVQDSFEEQQDFARLNNKSVVTLNVIKRSGANLISASDKIEEVISEYKETRFPQGLDIKVTADQSERTRADLHDLVNTVILGFIFVVLVLMFFMGVRDAIFVGLSVPLSALVAFVCMPIVGPVVGTVFTLNTIVLFAFLLGLGLVVDDAIVVIENTHRLFNLNKDWDIKKSVKAAAGEVFIPVLSGTLTTIAPFFPLLFWPGIVGEFMKFLPLTLILTLFSSLFVAYVMNPVFAVTFMKRHDDDHHEDNQGFAPIRRPLIIMAVLAVIGYLIDRGIGNFLVFFMVLYVFNHYILTPYIIVPFQEKLLPKLKNGYRKLINWILVGWRPIGAIASMVVLLFVTFFLMGIVQPKVIFFPSGDPDYIYVYNVMPVGTDANVTDSVTKIIEKRVFDVLEKNKATGIVNSVIANVGKNAGDPYNPDRSDTPHKSKVTVAFEKKELRNGISSEVLLNEVRTAMQGIPGTEISVERESNGPPTGKPISIEISGDDFKTLSGLEKQVRQKIAQSGIQGIDQLKSDLITNKPEIVINIDREKAEREGISSAQVAMAVRTALFGLEVSKFRDDKDEYPIMVRLKPDDRSQIEQLLSLNIVYRDMNMGGQLRQVPIQSVANISYSTTFSQINRQNQERVITLASDVVPGFNANEIVAQIQQLITDIEVPNGYVIKMGGEQEDQAESMNFLTSAFGLAMLLIYLILATQFNSAGKPVIIFFTIVLSLIGVLLGFMITGKTFSVIMSGVGIIALAGIVVKNGILLIEFIEELRGRGMPLREAIIEGGAIRLTPVLLTASAAVLGLVPLALGLTIDFVGLFRNFAPHVIIGGDSAVFWNILAWTIIYGLTFSTVLTLVIVPCMYWVSEKVKGRISKKSAESVREPELVNE</sequence>
<dbReference type="Gene3D" id="3.30.2090.10">
    <property type="entry name" value="Multidrug efflux transporter AcrB TolC docking domain, DN and DC subdomains"/>
    <property type="match status" value="2"/>
</dbReference>
<feature type="transmembrane region" description="Helical" evidence="1">
    <location>
        <begin position="971"/>
        <end position="990"/>
    </location>
</feature>
<gene>
    <name evidence="2" type="ORF">ACFQ4C_23685</name>
</gene>
<organism evidence="2 3">
    <name type="scientific">Larkinella insperata</name>
    <dbReference type="NCBI Taxonomy" id="332158"/>
    <lineage>
        <taxon>Bacteria</taxon>
        <taxon>Pseudomonadati</taxon>
        <taxon>Bacteroidota</taxon>
        <taxon>Cytophagia</taxon>
        <taxon>Cytophagales</taxon>
        <taxon>Spirosomataceae</taxon>
        <taxon>Larkinella</taxon>
    </lineage>
</organism>
<feature type="transmembrane region" description="Helical" evidence="1">
    <location>
        <begin position="586"/>
        <end position="614"/>
    </location>
</feature>
<feature type="transmembrane region" description="Helical" evidence="1">
    <location>
        <begin position="521"/>
        <end position="538"/>
    </location>
</feature>
<dbReference type="SUPFAM" id="SSF82866">
    <property type="entry name" value="Multidrug efflux transporter AcrB transmembrane domain"/>
    <property type="match status" value="2"/>
</dbReference>
<feature type="transmembrane region" description="Helical" evidence="1">
    <location>
        <begin position="1086"/>
        <end position="1117"/>
    </location>
</feature>
<dbReference type="RefSeq" id="WP_265993335.1">
    <property type="nucleotide sequence ID" value="NZ_CP110973.1"/>
</dbReference>
<dbReference type="SUPFAM" id="SSF82714">
    <property type="entry name" value="Multidrug efflux transporter AcrB TolC docking domain, DN and DC subdomains"/>
    <property type="match status" value="2"/>
</dbReference>
<feature type="transmembrane region" description="Helical" evidence="1">
    <location>
        <begin position="941"/>
        <end position="959"/>
    </location>
</feature>
<keyword evidence="1" id="KW-1133">Transmembrane helix</keyword>
<proteinExistence type="predicted"/>
<feature type="transmembrane region" description="Helical" evidence="1">
    <location>
        <begin position="341"/>
        <end position="359"/>
    </location>
</feature>
<dbReference type="InterPro" id="IPR001036">
    <property type="entry name" value="Acrflvin-R"/>
</dbReference>
<dbReference type="Gene3D" id="3.30.70.1440">
    <property type="entry name" value="Multidrug efflux transporter AcrB pore domain"/>
    <property type="match status" value="1"/>
</dbReference>
<keyword evidence="1" id="KW-0472">Membrane</keyword>
<feature type="transmembrane region" description="Helical" evidence="1">
    <location>
        <begin position="21"/>
        <end position="40"/>
    </location>
</feature>
<dbReference type="SUPFAM" id="SSF82693">
    <property type="entry name" value="Multidrug efflux transporter AcrB pore domain, PN1, PN2, PC1 and PC2 subdomains"/>
    <property type="match status" value="2"/>
</dbReference>
<comment type="caution">
    <text evidence="2">The sequence shown here is derived from an EMBL/GenBank/DDBJ whole genome shotgun (WGS) entry which is preliminary data.</text>
</comment>
<feature type="transmembrane region" description="Helical" evidence="1">
    <location>
        <begin position="440"/>
        <end position="464"/>
    </location>
</feature>
<dbReference type="PRINTS" id="PR00702">
    <property type="entry name" value="ACRIFLAVINRP"/>
</dbReference>
<dbReference type="EMBL" id="JBHTLP010000019">
    <property type="protein sequence ID" value="MFD1144147.1"/>
    <property type="molecule type" value="Genomic_DNA"/>
</dbReference>
<keyword evidence="3" id="KW-1185">Reference proteome</keyword>
<evidence type="ECO:0000313" key="2">
    <source>
        <dbReference type="EMBL" id="MFD1144147.1"/>
    </source>
</evidence>
<evidence type="ECO:0000313" key="3">
    <source>
        <dbReference type="Proteomes" id="UP001597116"/>
    </source>
</evidence>
<evidence type="ECO:0000256" key="1">
    <source>
        <dbReference type="SAM" id="Phobius"/>
    </source>
</evidence>
<name>A0ABW3QCK9_9BACT</name>
<reference evidence="3" key="1">
    <citation type="journal article" date="2019" name="Int. J. Syst. Evol. Microbiol.">
        <title>The Global Catalogue of Microorganisms (GCM) 10K type strain sequencing project: providing services to taxonomists for standard genome sequencing and annotation.</title>
        <authorList>
            <consortium name="The Broad Institute Genomics Platform"/>
            <consortium name="The Broad Institute Genome Sequencing Center for Infectious Disease"/>
            <person name="Wu L."/>
            <person name="Ma J."/>
        </authorList>
    </citation>
    <scope>NUCLEOTIDE SEQUENCE [LARGE SCALE GENOMIC DNA]</scope>
    <source>
        <strain evidence="3">CCUG 55608</strain>
    </source>
</reference>
<dbReference type="Proteomes" id="UP001597116">
    <property type="component" value="Unassembled WGS sequence"/>
</dbReference>
<feature type="transmembrane region" description="Helical" evidence="1">
    <location>
        <begin position="1039"/>
        <end position="1066"/>
    </location>
</feature>
<dbReference type="InterPro" id="IPR027463">
    <property type="entry name" value="AcrB_DN_DC_subdom"/>
</dbReference>
<dbReference type="PANTHER" id="PTHR32063">
    <property type="match status" value="1"/>
</dbReference>
<feature type="transmembrane region" description="Helical" evidence="1">
    <location>
        <begin position="366"/>
        <end position="387"/>
    </location>
</feature>
<dbReference type="Pfam" id="PF00873">
    <property type="entry name" value="ACR_tran"/>
    <property type="match status" value="2"/>
</dbReference>
<feature type="transmembrane region" description="Helical" evidence="1">
    <location>
        <begin position="476"/>
        <end position="500"/>
    </location>
</feature>
<feature type="transmembrane region" description="Helical" evidence="1">
    <location>
        <begin position="996"/>
        <end position="1018"/>
    </location>
</feature>
<dbReference type="Gene3D" id="1.20.1640.10">
    <property type="entry name" value="Multidrug efflux transporter AcrB transmembrane domain"/>
    <property type="match status" value="2"/>
</dbReference>
<accession>A0ABW3QCK9</accession>
<feature type="transmembrane region" description="Helical" evidence="1">
    <location>
        <begin position="399"/>
        <end position="419"/>
    </location>
</feature>
<keyword evidence="1" id="KW-0812">Transmembrane</keyword>
<feature type="transmembrane region" description="Helical" evidence="1">
    <location>
        <begin position="544"/>
        <end position="566"/>
    </location>
</feature>